<organism evidence="10 11">
    <name type="scientific">Cylindrobasidium torrendii FP15055 ss-10</name>
    <dbReference type="NCBI Taxonomy" id="1314674"/>
    <lineage>
        <taxon>Eukaryota</taxon>
        <taxon>Fungi</taxon>
        <taxon>Dikarya</taxon>
        <taxon>Basidiomycota</taxon>
        <taxon>Agaricomycotina</taxon>
        <taxon>Agaricomycetes</taxon>
        <taxon>Agaricomycetidae</taxon>
        <taxon>Agaricales</taxon>
        <taxon>Marasmiineae</taxon>
        <taxon>Physalacriaceae</taxon>
        <taxon>Cylindrobasidium</taxon>
    </lineage>
</organism>
<keyword evidence="8" id="KW-0496">Mitochondrion</keyword>
<evidence type="ECO:0000256" key="6">
    <source>
        <dbReference type="ARBA" id="ARBA00022927"/>
    </source>
</evidence>
<comment type="similarity">
    <text evidence="2">Belongs to the Tom7 family.</text>
</comment>
<dbReference type="PANTHER" id="PTHR34944:SF2">
    <property type="entry name" value="MITOCHONDRIAL IMPORT RECEPTOR SUBUNIT TOM7"/>
    <property type="match status" value="1"/>
</dbReference>
<protein>
    <recommendedName>
        <fullName evidence="12">Tom7-domain-containing protein</fullName>
    </recommendedName>
</protein>
<dbReference type="EMBL" id="KN880723">
    <property type="protein sequence ID" value="KIY63079.1"/>
    <property type="molecule type" value="Genomic_DNA"/>
</dbReference>
<evidence type="ECO:0000256" key="4">
    <source>
        <dbReference type="ARBA" id="ARBA00022692"/>
    </source>
</evidence>
<dbReference type="GO" id="GO:0045040">
    <property type="term" value="P:protein insertion into mitochondrial outer membrane"/>
    <property type="evidence" value="ECO:0007669"/>
    <property type="project" value="TreeGrafter"/>
</dbReference>
<evidence type="ECO:0000313" key="11">
    <source>
        <dbReference type="Proteomes" id="UP000054007"/>
    </source>
</evidence>
<dbReference type="Pfam" id="PF08038">
    <property type="entry name" value="Tom7"/>
    <property type="match status" value="1"/>
</dbReference>
<evidence type="ECO:0000256" key="8">
    <source>
        <dbReference type="ARBA" id="ARBA00023128"/>
    </source>
</evidence>
<dbReference type="AlphaFoldDB" id="A0A0D7AYV8"/>
<keyword evidence="9" id="KW-0472">Membrane</keyword>
<evidence type="ECO:0000256" key="9">
    <source>
        <dbReference type="ARBA" id="ARBA00023136"/>
    </source>
</evidence>
<keyword evidence="6" id="KW-0653">Protein transport</keyword>
<dbReference type="PANTHER" id="PTHR34944">
    <property type="entry name" value="MITOCHONDRIAL IMPORT RECEPTOR SUBUNIT TOM7"/>
    <property type="match status" value="1"/>
</dbReference>
<keyword evidence="7" id="KW-1133">Transmembrane helix</keyword>
<keyword evidence="5" id="KW-1000">Mitochondrion outer membrane</keyword>
<keyword evidence="3" id="KW-0813">Transport</keyword>
<evidence type="ECO:0000256" key="5">
    <source>
        <dbReference type="ARBA" id="ARBA00022787"/>
    </source>
</evidence>
<gene>
    <name evidence="10" type="ORF">CYLTODRAFT_458429</name>
</gene>
<evidence type="ECO:0008006" key="12">
    <source>
        <dbReference type="Google" id="ProtNLM"/>
    </source>
</evidence>
<dbReference type="Proteomes" id="UP000054007">
    <property type="component" value="Unassembled WGS sequence"/>
</dbReference>
<evidence type="ECO:0000256" key="2">
    <source>
        <dbReference type="ARBA" id="ARBA00010917"/>
    </source>
</evidence>
<dbReference type="GO" id="GO:0005742">
    <property type="term" value="C:mitochondrial outer membrane translocase complex"/>
    <property type="evidence" value="ECO:0007669"/>
    <property type="project" value="InterPro"/>
</dbReference>
<name>A0A0D7AYV8_9AGAR</name>
<dbReference type="InterPro" id="IPR012621">
    <property type="entry name" value="Tom7"/>
</dbReference>
<sequence length="51" mass="5700">MPSEETKEVINKVLEVSRAAFHYAWIPAIIYVGFTRSNPTPSLIKLLSPLA</sequence>
<evidence type="ECO:0000256" key="1">
    <source>
        <dbReference type="ARBA" id="ARBA00004572"/>
    </source>
</evidence>
<keyword evidence="4" id="KW-0812">Transmembrane</keyword>
<keyword evidence="11" id="KW-1185">Reference proteome</keyword>
<proteinExistence type="inferred from homology"/>
<comment type="subcellular location">
    <subcellularLocation>
        <location evidence="1">Mitochondrion outer membrane</location>
        <topology evidence="1">Single-pass membrane protein</topology>
    </subcellularLocation>
</comment>
<evidence type="ECO:0000256" key="7">
    <source>
        <dbReference type="ARBA" id="ARBA00022989"/>
    </source>
</evidence>
<accession>A0A0D7AYV8</accession>
<dbReference type="STRING" id="1314674.A0A0D7AYV8"/>
<dbReference type="OrthoDB" id="284357at2759"/>
<evidence type="ECO:0000313" key="10">
    <source>
        <dbReference type="EMBL" id="KIY63079.1"/>
    </source>
</evidence>
<evidence type="ECO:0000256" key="3">
    <source>
        <dbReference type="ARBA" id="ARBA00022448"/>
    </source>
</evidence>
<reference evidence="10 11" key="1">
    <citation type="journal article" date="2015" name="Fungal Genet. Biol.">
        <title>Evolution of novel wood decay mechanisms in Agaricales revealed by the genome sequences of Fistulina hepatica and Cylindrobasidium torrendii.</title>
        <authorList>
            <person name="Floudas D."/>
            <person name="Held B.W."/>
            <person name="Riley R."/>
            <person name="Nagy L.G."/>
            <person name="Koehler G."/>
            <person name="Ransdell A.S."/>
            <person name="Younus H."/>
            <person name="Chow J."/>
            <person name="Chiniquy J."/>
            <person name="Lipzen A."/>
            <person name="Tritt A."/>
            <person name="Sun H."/>
            <person name="Haridas S."/>
            <person name="LaButti K."/>
            <person name="Ohm R.A."/>
            <person name="Kues U."/>
            <person name="Blanchette R.A."/>
            <person name="Grigoriev I.V."/>
            <person name="Minto R.E."/>
            <person name="Hibbett D.S."/>
        </authorList>
    </citation>
    <scope>NUCLEOTIDE SEQUENCE [LARGE SCALE GENOMIC DNA]</scope>
    <source>
        <strain evidence="10 11">FP15055 ss-10</strain>
    </source>
</reference>
<dbReference type="GO" id="GO:0030150">
    <property type="term" value="P:protein import into mitochondrial matrix"/>
    <property type="evidence" value="ECO:0007669"/>
    <property type="project" value="InterPro"/>
</dbReference>